<dbReference type="PANTHER" id="PTHR12542:SF41">
    <property type="entry name" value="EXOCYST COMPLEX COMPONENT 7"/>
    <property type="match status" value="1"/>
</dbReference>
<gene>
    <name evidence="6" type="ORF">PV08_06738</name>
</gene>
<protein>
    <recommendedName>
        <fullName evidence="4">Exocyst complex protein EXO70</fullName>
    </recommendedName>
</protein>
<dbReference type="Pfam" id="PF20669">
    <property type="entry name" value="Exo70_N"/>
    <property type="match status" value="1"/>
</dbReference>
<proteinExistence type="inferred from homology"/>
<accession>A0A0D1ZMC3</accession>
<dbReference type="Pfam" id="PF03081">
    <property type="entry name" value="Exo70_C"/>
    <property type="match status" value="1"/>
</dbReference>
<dbReference type="InterPro" id="IPR016159">
    <property type="entry name" value="Cullin_repeat-like_dom_sf"/>
</dbReference>
<organism evidence="6 7">
    <name type="scientific">Exophiala spinifera</name>
    <dbReference type="NCBI Taxonomy" id="91928"/>
    <lineage>
        <taxon>Eukaryota</taxon>
        <taxon>Fungi</taxon>
        <taxon>Dikarya</taxon>
        <taxon>Ascomycota</taxon>
        <taxon>Pezizomycotina</taxon>
        <taxon>Eurotiomycetes</taxon>
        <taxon>Chaetothyriomycetidae</taxon>
        <taxon>Chaetothyriales</taxon>
        <taxon>Herpotrichiellaceae</taxon>
        <taxon>Exophiala</taxon>
    </lineage>
</organism>
<sequence length="637" mass="70395">MVAQRNAAFAEESAEVEVLLASLGKTRDLTKKIAASLARLDASGQIVNEAIGPVYGNTKQLQVTSRNIDRVNEAIEKLRQPLDARGREENIIRQGPKSAGLPQYLAALKRVDKALTDLNSSGLRSNQQAISEFHNLLLTGVNQLNDLYRKMLQEDAKTIEPLHFITKQISFPTIAQEKAQTLGQISMAIASAGAHSAKLGQRDDDAAARMYAEIRGDYINSSLQNLSMASISTSKRRNADTAIYREGSSGVGAYAKALESMLLAESENTSRIFRNDGGRVFGLTCSKPLSTFARTLSDLNSFIKTRILTDCFLAYEILDLVTPLSYRLDSRTGQLRSQFADALRPLRETARSSFSDLITQTRRQAETISTLPPDGNTIPLVSETAKRLQTLANFDRPLLVLLSSIGDGNWKAPSTSAGLASQSSLNLELTPSAENPNLLSHYLLDVVDTLLNTLNTRSQTIHPKKSMQGIFQLNSAAVLARAVQSSPDLARYIGISPHNERLEKFRKRATELYMTSWREASMHLFDTIHTSGSRPISGQGPGQAIDSTSIVKSLNSKDKDKIKEKFKVFNTSFDELVVRHKGLHMENEVRSYISREITALIEPLYARFWDRYHEVDKGKGKVVKYSKGELSGMLATL</sequence>
<dbReference type="InterPro" id="IPR046364">
    <property type="entry name" value="Exo70_C"/>
</dbReference>
<name>A0A0D1ZMC3_9EURO</name>
<dbReference type="RefSeq" id="XP_016234173.1">
    <property type="nucleotide sequence ID" value="XM_016381071.1"/>
</dbReference>
<dbReference type="VEuPathDB" id="FungiDB:PV08_06738"/>
<dbReference type="HOGENOM" id="CLU_010236_4_2_1"/>
<dbReference type="OrthoDB" id="1922221at2759"/>
<evidence type="ECO:0000313" key="6">
    <source>
        <dbReference type="EMBL" id="KIW13957.1"/>
    </source>
</evidence>
<dbReference type="AlphaFoldDB" id="A0A0D1ZMC3"/>
<keyword evidence="7" id="KW-1185">Reference proteome</keyword>
<dbReference type="Gene3D" id="1.20.1280.170">
    <property type="entry name" value="Exocyst complex component Exo70"/>
    <property type="match status" value="1"/>
</dbReference>
<dbReference type="GO" id="GO:0005546">
    <property type="term" value="F:phosphatidylinositol-4,5-bisphosphate binding"/>
    <property type="evidence" value="ECO:0007669"/>
    <property type="project" value="InterPro"/>
</dbReference>
<dbReference type="Proteomes" id="UP000053328">
    <property type="component" value="Unassembled WGS sequence"/>
</dbReference>
<comment type="function">
    <text evidence="4">Involved in the secretory pathway as part of the exocyst complex which tethers secretory vesicles to the sites of exocytosis. Also plays a role in the assembly of the exocyst.</text>
</comment>
<dbReference type="GO" id="GO:0005935">
    <property type="term" value="C:cellular bud neck"/>
    <property type="evidence" value="ECO:0007669"/>
    <property type="project" value="UniProtKB-SubCell"/>
</dbReference>
<dbReference type="PANTHER" id="PTHR12542">
    <property type="entry name" value="EXOCYST COMPLEX PROTEIN EXO70"/>
    <property type="match status" value="1"/>
</dbReference>
<comment type="similarity">
    <text evidence="1 4">Belongs to the EXO70 family.</text>
</comment>
<keyword evidence="2 4" id="KW-0813">Transport</keyword>
<evidence type="ECO:0000256" key="4">
    <source>
        <dbReference type="RuleBase" id="RU365026"/>
    </source>
</evidence>
<dbReference type="GeneID" id="27333821"/>
<evidence type="ECO:0000256" key="1">
    <source>
        <dbReference type="ARBA" id="ARBA00006756"/>
    </source>
</evidence>
<dbReference type="STRING" id="91928.A0A0D1ZMC3"/>
<dbReference type="GO" id="GO:0006887">
    <property type="term" value="P:exocytosis"/>
    <property type="evidence" value="ECO:0007669"/>
    <property type="project" value="UniProtKB-KW"/>
</dbReference>
<comment type="subcellular location">
    <subcellularLocation>
        <location evidence="4">Bud</location>
    </subcellularLocation>
    <subcellularLocation>
        <location evidence="4">Bud neck</location>
    </subcellularLocation>
</comment>
<evidence type="ECO:0000313" key="7">
    <source>
        <dbReference type="Proteomes" id="UP000053328"/>
    </source>
</evidence>
<dbReference type="InterPro" id="IPR004140">
    <property type="entry name" value="Exo70"/>
</dbReference>
<feature type="domain" description="Exocyst complex subunit Exo70 C-terminal" evidence="5">
    <location>
        <begin position="249"/>
        <end position="635"/>
    </location>
</feature>
<evidence type="ECO:0000256" key="3">
    <source>
        <dbReference type="ARBA" id="ARBA00022483"/>
    </source>
</evidence>
<dbReference type="GO" id="GO:0000145">
    <property type="term" value="C:exocyst"/>
    <property type="evidence" value="ECO:0007669"/>
    <property type="project" value="InterPro"/>
</dbReference>
<reference evidence="6 7" key="1">
    <citation type="submission" date="2015-01" db="EMBL/GenBank/DDBJ databases">
        <title>The Genome Sequence of Exophiala spinifera CBS89968.</title>
        <authorList>
            <consortium name="The Broad Institute Genomics Platform"/>
            <person name="Cuomo C."/>
            <person name="de Hoog S."/>
            <person name="Gorbushina A."/>
            <person name="Stielow B."/>
            <person name="Teixiera M."/>
            <person name="Abouelleil A."/>
            <person name="Chapman S.B."/>
            <person name="Priest M."/>
            <person name="Young S.K."/>
            <person name="Wortman J."/>
            <person name="Nusbaum C."/>
            <person name="Birren B."/>
        </authorList>
    </citation>
    <scope>NUCLEOTIDE SEQUENCE [LARGE SCALE GENOMIC DNA]</scope>
    <source>
        <strain evidence="6 7">CBS 89968</strain>
    </source>
</reference>
<keyword evidence="3 4" id="KW-0268">Exocytosis</keyword>
<evidence type="ECO:0000256" key="2">
    <source>
        <dbReference type="ARBA" id="ARBA00022448"/>
    </source>
</evidence>
<dbReference type="GO" id="GO:0015031">
    <property type="term" value="P:protein transport"/>
    <property type="evidence" value="ECO:0007669"/>
    <property type="project" value="UniProtKB-KW"/>
</dbReference>
<dbReference type="EMBL" id="KN847496">
    <property type="protein sequence ID" value="KIW13957.1"/>
    <property type="molecule type" value="Genomic_DNA"/>
</dbReference>
<dbReference type="SUPFAM" id="SSF74788">
    <property type="entry name" value="Cullin repeat-like"/>
    <property type="match status" value="1"/>
</dbReference>
<keyword evidence="4" id="KW-0653">Protein transport</keyword>
<evidence type="ECO:0000259" key="5">
    <source>
        <dbReference type="Pfam" id="PF03081"/>
    </source>
</evidence>